<evidence type="ECO:0000313" key="1">
    <source>
        <dbReference type="EMBL" id="KAL0319767.1"/>
    </source>
</evidence>
<dbReference type="EMBL" id="JACGWJ010000024">
    <property type="protein sequence ID" value="KAL0319767.1"/>
    <property type="molecule type" value="Genomic_DNA"/>
</dbReference>
<accession>A0AAW2LMT1</accession>
<protein>
    <submittedName>
        <fullName evidence="1">Uncharacterized protein</fullName>
    </submittedName>
</protein>
<sequence>MVICTKYYPNGDFYSGQTGTNPSFTWRSILAARSLLRYGMRWEVGGGKLIKVVGDPWLPRPPTFKRVSPPRSLPTNASVSMLLTEDRNWNQELLREEFSRIDS</sequence>
<dbReference type="AlphaFoldDB" id="A0AAW2LMT1"/>
<reference evidence="1" key="2">
    <citation type="journal article" date="2024" name="Plant">
        <title>Genomic evolution and insights into agronomic trait innovations of Sesamum species.</title>
        <authorList>
            <person name="Miao H."/>
            <person name="Wang L."/>
            <person name="Qu L."/>
            <person name="Liu H."/>
            <person name="Sun Y."/>
            <person name="Le M."/>
            <person name="Wang Q."/>
            <person name="Wei S."/>
            <person name="Zheng Y."/>
            <person name="Lin W."/>
            <person name="Duan Y."/>
            <person name="Cao H."/>
            <person name="Xiong S."/>
            <person name="Wang X."/>
            <person name="Wei L."/>
            <person name="Li C."/>
            <person name="Ma Q."/>
            <person name="Ju M."/>
            <person name="Zhao R."/>
            <person name="Li G."/>
            <person name="Mu C."/>
            <person name="Tian Q."/>
            <person name="Mei H."/>
            <person name="Zhang T."/>
            <person name="Gao T."/>
            <person name="Zhang H."/>
        </authorList>
    </citation>
    <scope>NUCLEOTIDE SEQUENCE</scope>
    <source>
        <strain evidence="1">G02</strain>
    </source>
</reference>
<reference evidence="1" key="1">
    <citation type="submission" date="2020-06" db="EMBL/GenBank/DDBJ databases">
        <authorList>
            <person name="Li T."/>
            <person name="Hu X."/>
            <person name="Zhang T."/>
            <person name="Song X."/>
            <person name="Zhang H."/>
            <person name="Dai N."/>
            <person name="Sheng W."/>
            <person name="Hou X."/>
            <person name="Wei L."/>
        </authorList>
    </citation>
    <scope>NUCLEOTIDE SEQUENCE</scope>
    <source>
        <strain evidence="1">G02</strain>
        <tissue evidence="1">Leaf</tissue>
    </source>
</reference>
<gene>
    <name evidence="1" type="ORF">Sradi_5238200</name>
</gene>
<comment type="caution">
    <text evidence="1">The sequence shown here is derived from an EMBL/GenBank/DDBJ whole genome shotgun (WGS) entry which is preliminary data.</text>
</comment>
<organism evidence="1">
    <name type="scientific">Sesamum radiatum</name>
    <name type="common">Black benniseed</name>
    <dbReference type="NCBI Taxonomy" id="300843"/>
    <lineage>
        <taxon>Eukaryota</taxon>
        <taxon>Viridiplantae</taxon>
        <taxon>Streptophyta</taxon>
        <taxon>Embryophyta</taxon>
        <taxon>Tracheophyta</taxon>
        <taxon>Spermatophyta</taxon>
        <taxon>Magnoliopsida</taxon>
        <taxon>eudicotyledons</taxon>
        <taxon>Gunneridae</taxon>
        <taxon>Pentapetalae</taxon>
        <taxon>asterids</taxon>
        <taxon>lamiids</taxon>
        <taxon>Lamiales</taxon>
        <taxon>Pedaliaceae</taxon>
        <taxon>Sesamum</taxon>
    </lineage>
</organism>
<proteinExistence type="predicted"/>
<name>A0AAW2LMT1_SESRA</name>